<dbReference type="GO" id="GO:0010468">
    <property type="term" value="P:regulation of gene expression"/>
    <property type="evidence" value="ECO:0007669"/>
    <property type="project" value="UniProtKB-ARBA"/>
</dbReference>
<evidence type="ECO:0000256" key="4">
    <source>
        <dbReference type="ARBA" id="ARBA00023163"/>
    </source>
</evidence>
<feature type="compositionally biased region" description="Polar residues" evidence="6">
    <location>
        <begin position="157"/>
        <end position="172"/>
    </location>
</feature>
<dbReference type="EMBL" id="MCGN01000011">
    <property type="protein sequence ID" value="ORY91243.1"/>
    <property type="molecule type" value="Genomic_DNA"/>
</dbReference>
<evidence type="ECO:0000313" key="8">
    <source>
        <dbReference type="Proteomes" id="UP000242180"/>
    </source>
</evidence>
<dbReference type="Pfam" id="PF08598">
    <property type="entry name" value="Sds3"/>
    <property type="match status" value="1"/>
</dbReference>
<keyword evidence="8" id="KW-1185">Reference proteome</keyword>
<comment type="caution">
    <text evidence="7">The sequence shown here is derived from an EMBL/GenBank/DDBJ whole genome shotgun (WGS) entry which is preliminary data.</text>
</comment>
<evidence type="ECO:0000256" key="1">
    <source>
        <dbReference type="ARBA" id="ARBA00004123"/>
    </source>
</evidence>
<reference evidence="7 8" key="1">
    <citation type="submission" date="2016-07" db="EMBL/GenBank/DDBJ databases">
        <title>Pervasive Adenine N6-methylation of Active Genes in Fungi.</title>
        <authorList>
            <consortium name="DOE Joint Genome Institute"/>
            <person name="Mondo S.J."/>
            <person name="Dannebaum R.O."/>
            <person name="Kuo R.C."/>
            <person name="Labutti K."/>
            <person name="Haridas S."/>
            <person name="Kuo A."/>
            <person name="Salamov A."/>
            <person name="Ahrendt S.R."/>
            <person name="Lipzen A."/>
            <person name="Sullivan W."/>
            <person name="Andreopoulos W.B."/>
            <person name="Clum A."/>
            <person name="Lindquist E."/>
            <person name="Daum C."/>
            <person name="Ramamoorthy G.K."/>
            <person name="Gryganskyi A."/>
            <person name="Culley D."/>
            <person name="Magnuson J.K."/>
            <person name="James T.Y."/>
            <person name="O'Malley M.A."/>
            <person name="Stajich J.E."/>
            <person name="Spatafora J.W."/>
            <person name="Visel A."/>
            <person name="Grigoriev I.V."/>
        </authorList>
    </citation>
    <scope>NUCLEOTIDE SEQUENCE [LARGE SCALE GENOMIC DNA]</scope>
    <source>
        <strain evidence="7 8">NRRL 2496</strain>
    </source>
</reference>
<gene>
    <name evidence="7" type="ORF">BCR43DRAFT_101592</name>
</gene>
<evidence type="ECO:0000256" key="5">
    <source>
        <dbReference type="ARBA" id="ARBA00023242"/>
    </source>
</evidence>
<evidence type="ECO:0000256" key="3">
    <source>
        <dbReference type="ARBA" id="ARBA00023015"/>
    </source>
</evidence>
<keyword evidence="2" id="KW-0678">Repressor</keyword>
<comment type="subcellular location">
    <subcellularLocation>
        <location evidence="1">Nucleus</location>
    </subcellularLocation>
</comment>
<organism evidence="7 8">
    <name type="scientific">Syncephalastrum racemosum</name>
    <name type="common">Filamentous fungus</name>
    <dbReference type="NCBI Taxonomy" id="13706"/>
    <lineage>
        <taxon>Eukaryota</taxon>
        <taxon>Fungi</taxon>
        <taxon>Fungi incertae sedis</taxon>
        <taxon>Mucoromycota</taxon>
        <taxon>Mucoromycotina</taxon>
        <taxon>Mucoromycetes</taxon>
        <taxon>Mucorales</taxon>
        <taxon>Syncephalastraceae</taxon>
        <taxon>Syncephalastrum</taxon>
    </lineage>
</organism>
<accession>A0A1X2H1E2</accession>
<dbReference type="InterPro" id="IPR013907">
    <property type="entry name" value="Sds3"/>
</dbReference>
<protein>
    <recommendedName>
        <fullName evidence="9">Sds3-like-domain-containing protein</fullName>
    </recommendedName>
</protein>
<dbReference type="OrthoDB" id="70376at2759"/>
<sequence length="172" mass="20377">MEEVADLEKEREKRVSDAQCFMTYQITALKTRISLEITTLEDEYETERHSLYDVIMQTIEDRRKQVREDRENDLDAAELFHDAYTRLHNHRRNLRKRNQLHLDRSQHNGSPSRHEHSRRRQNRQNTMYNIHATPGVKEQEELDQDLADILGVEPGNSKRQTSSAPGNASRQR</sequence>
<evidence type="ECO:0000313" key="7">
    <source>
        <dbReference type="EMBL" id="ORY91243.1"/>
    </source>
</evidence>
<dbReference type="InParanoid" id="A0A1X2H1E2"/>
<dbReference type="Proteomes" id="UP000242180">
    <property type="component" value="Unassembled WGS sequence"/>
</dbReference>
<evidence type="ECO:0000256" key="2">
    <source>
        <dbReference type="ARBA" id="ARBA00022491"/>
    </source>
</evidence>
<proteinExistence type="predicted"/>
<keyword evidence="3" id="KW-0805">Transcription regulation</keyword>
<dbReference type="AlphaFoldDB" id="A0A1X2H1E2"/>
<dbReference type="GO" id="GO:0005654">
    <property type="term" value="C:nucleoplasm"/>
    <property type="evidence" value="ECO:0007669"/>
    <property type="project" value="UniProtKB-ARBA"/>
</dbReference>
<name>A0A1X2H1E2_SYNRA</name>
<evidence type="ECO:0000256" key="6">
    <source>
        <dbReference type="SAM" id="MobiDB-lite"/>
    </source>
</evidence>
<dbReference type="STRING" id="13706.A0A1X2H1E2"/>
<dbReference type="OMA" id="MIYQISS"/>
<evidence type="ECO:0008006" key="9">
    <source>
        <dbReference type="Google" id="ProtNLM"/>
    </source>
</evidence>
<feature type="region of interest" description="Disordered" evidence="6">
    <location>
        <begin position="97"/>
        <end position="172"/>
    </location>
</feature>
<keyword evidence="4" id="KW-0804">Transcription</keyword>
<keyword evidence="5" id="KW-0539">Nucleus</keyword>